<evidence type="ECO:0000313" key="1">
    <source>
        <dbReference type="EMBL" id="AXB43887.1"/>
    </source>
</evidence>
<protein>
    <submittedName>
        <fullName evidence="1">Uncharacterized protein</fullName>
    </submittedName>
</protein>
<reference evidence="1 2" key="1">
    <citation type="submission" date="2016-04" db="EMBL/GenBank/DDBJ databases">
        <title>Complete genome sequence and analysis of deep-sea sediment isolate, Amycolatopsis sp. WP1.</title>
        <authorList>
            <person name="Wang H."/>
            <person name="Chen S."/>
            <person name="Wu Q."/>
        </authorList>
    </citation>
    <scope>NUCLEOTIDE SEQUENCE [LARGE SCALE GENOMIC DNA]</scope>
    <source>
        <strain evidence="1 2">WP1</strain>
    </source>
</reference>
<organism evidence="1 2">
    <name type="scientific">Amycolatopsis albispora</name>
    <dbReference type="NCBI Taxonomy" id="1804986"/>
    <lineage>
        <taxon>Bacteria</taxon>
        <taxon>Bacillati</taxon>
        <taxon>Actinomycetota</taxon>
        <taxon>Actinomycetes</taxon>
        <taxon>Pseudonocardiales</taxon>
        <taxon>Pseudonocardiaceae</taxon>
        <taxon>Amycolatopsis</taxon>
    </lineage>
</organism>
<dbReference type="AlphaFoldDB" id="A0A344L763"/>
<dbReference type="OrthoDB" id="3631203at2"/>
<name>A0A344L763_9PSEU</name>
<proteinExistence type="predicted"/>
<evidence type="ECO:0000313" key="2">
    <source>
        <dbReference type="Proteomes" id="UP000250434"/>
    </source>
</evidence>
<dbReference type="EMBL" id="CP015163">
    <property type="protein sequence ID" value="AXB43887.1"/>
    <property type="molecule type" value="Genomic_DNA"/>
</dbReference>
<gene>
    <name evidence="1" type="ORF">A4R43_16275</name>
</gene>
<keyword evidence="2" id="KW-1185">Reference proteome</keyword>
<dbReference type="RefSeq" id="WP_113693125.1">
    <property type="nucleotide sequence ID" value="NZ_CP015163.1"/>
</dbReference>
<dbReference type="KEGG" id="aab:A4R43_16275"/>
<dbReference type="Proteomes" id="UP000250434">
    <property type="component" value="Chromosome"/>
</dbReference>
<sequence length="60" mass="7108">MRTDWMWDAVQAEVAYRTDELRRAGRLTRVVRSTRPYRWLSSKPRVHIPQQRDGSHDAAA</sequence>
<accession>A0A344L763</accession>